<dbReference type="GO" id="GO:0106008">
    <property type="term" value="F:2-oxoglutaramate amidase activity"/>
    <property type="evidence" value="ECO:0007669"/>
    <property type="project" value="TreeGrafter"/>
</dbReference>
<dbReference type="PROSITE" id="PS01227">
    <property type="entry name" value="UPF0012"/>
    <property type="match status" value="1"/>
</dbReference>
<dbReference type="PROSITE" id="PS50263">
    <property type="entry name" value="CN_HYDROLASE"/>
    <property type="match status" value="1"/>
</dbReference>
<dbReference type="CDD" id="cd07575">
    <property type="entry name" value="Xc-1258_like"/>
    <property type="match status" value="1"/>
</dbReference>
<dbReference type="NCBIfam" id="NF007757">
    <property type="entry name" value="PRK10438.1"/>
    <property type="match status" value="1"/>
</dbReference>
<keyword evidence="1" id="KW-0378">Hydrolase</keyword>
<proteinExistence type="predicted"/>
<dbReference type="InterPro" id="IPR036526">
    <property type="entry name" value="C-N_Hydrolase_sf"/>
</dbReference>
<dbReference type="SUPFAM" id="SSF56317">
    <property type="entry name" value="Carbon-nitrogen hydrolase"/>
    <property type="match status" value="1"/>
</dbReference>
<dbReference type="Pfam" id="PF00795">
    <property type="entry name" value="CN_hydrolase"/>
    <property type="match status" value="1"/>
</dbReference>
<dbReference type="InterPro" id="IPR003010">
    <property type="entry name" value="C-N_Hydrolase"/>
</dbReference>
<dbReference type="Gene3D" id="3.60.110.10">
    <property type="entry name" value="Carbon-nitrogen hydrolase"/>
    <property type="match status" value="1"/>
</dbReference>
<dbReference type="AlphaFoldDB" id="A0A0F9B0P8"/>
<dbReference type="InterPro" id="IPR001110">
    <property type="entry name" value="UPF0012_CS"/>
</dbReference>
<dbReference type="PANTHER" id="PTHR47799">
    <property type="entry name" value="OMEGA-AMIDASE YAFV"/>
    <property type="match status" value="1"/>
</dbReference>
<organism evidence="3">
    <name type="scientific">marine sediment metagenome</name>
    <dbReference type="NCBI Taxonomy" id="412755"/>
    <lineage>
        <taxon>unclassified sequences</taxon>
        <taxon>metagenomes</taxon>
        <taxon>ecological metagenomes</taxon>
    </lineage>
</organism>
<gene>
    <name evidence="3" type="ORF">LCGC14_2846480</name>
</gene>
<dbReference type="InterPro" id="IPR052737">
    <property type="entry name" value="Omega-amidase_YafV"/>
</dbReference>
<dbReference type="FunFam" id="3.60.110.10:FF:000004">
    <property type="entry name" value="Carbon-nitrogen hydrolase"/>
    <property type="match status" value="1"/>
</dbReference>
<accession>A0A0F9B0P8</accession>
<dbReference type="EMBL" id="LAZR01054628">
    <property type="protein sequence ID" value="KKK78146.1"/>
    <property type="molecule type" value="Genomic_DNA"/>
</dbReference>
<evidence type="ECO:0000259" key="2">
    <source>
        <dbReference type="PROSITE" id="PS50263"/>
    </source>
</evidence>
<sequence>MQKTLKIAGLQADLTWHDPKKNTDHFSTIISGLDADLDLIVLPEMFATGFSMEPENIADQGASLEWMKEQAQKTDSAIAGSLMVEENNLYYNRFYFVTPEGIAQHYDKRHRFTLAGEHEVYERGKDLKIIAYKGWKIALQVCYDLRFPVFSRNIQDYDLLLYVANWPKTRVFAWDTLLKARAIENMSYCVGINRVGTDDNGYDYDGHSGMYDSLGATLAFAEKREATLTA</sequence>
<evidence type="ECO:0000256" key="1">
    <source>
        <dbReference type="ARBA" id="ARBA00022801"/>
    </source>
</evidence>
<reference evidence="3" key="1">
    <citation type="journal article" date="2015" name="Nature">
        <title>Complex archaea that bridge the gap between prokaryotes and eukaryotes.</title>
        <authorList>
            <person name="Spang A."/>
            <person name="Saw J.H."/>
            <person name="Jorgensen S.L."/>
            <person name="Zaremba-Niedzwiedzka K."/>
            <person name="Martijn J."/>
            <person name="Lind A.E."/>
            <person name="van Eijk R."/>
            <person name="Schleper C."/>
            <person name="Guy L."/>
            <person name="Ettema T.J."/>
        </authorList>
    </citation>
    <scope>NUCLEOTIDE SEQUENCE</scope>
</reference>
<dbReference type="GO" id="GO:0050152">
    <property type="term" value="F:omega-amidase activity"/>
    <property type="evidence" value="ECO:0007669"/>
    <property type="project" value="TreeGrafter"/>
</dbReference>
<feature type="domain" description="CN hydrolase" evidence="2">
    <location>
        <begin position="5"/>
        <end position="230"/>
    </location>
</feature>
<dbReference type="PANTHER" id="PTHR47799:SF1">
    <property type="entry name" value="OMEGA-AMIDASE YAFV"/>
    <property type="match status" value="1"/>
</dbReference>
<feature type="non-terminal residue" evidence="3">
    <location>
        <position position="230"/>
    </location>
</feature>
<name>A0A0F9B0P8_9ZZZZ</name>
<evidence type="ECO:0000313" key="3">
    <source>
        <dbReference type="EMBL" id="KKK78146.1"/>
    </source>
</evidence>
<protein>
    <recommendedName>
        <fullName evidence="2">CN hydrolase domain-containing protein</fullName>
    </recommendedName>
</protein>
<comment type="caution">
    <text evidence="3">The sequence shown here is derived from an EMBL/GenBank/DDBJ whole genome shotgun (WGS) entry which is preliminary data.</text>
</comment>